<sequence>MKKTFTTVLVMCMSLFAFAQLQKKDTAVLLKLPADPVTVARFKEKLVELALQNPDISQYAIKKEINKYEKNMAGAAWLNHFTAAGNLNEFTIKGSSANNNVNTNYYPRYNFGVMLPLGNLIKIPNDIKRVKAEGKLLDKQREAESLALKGKVLEAYEEYAANKKLYELHMPLMEDALQNYNQAEEKFRAGDPAVPIEIYKSSYSAYNGELVKHIQLEKVLRQSKLILEAMVGTTLESVMAQL</sequence>
<dbReference type="EMBL" id="JACVFC010000001">
    <property type="protein sequence ID" value="MBC9928793.1"/>
    <property type="molecule type" value="Genomic_DNA"/>
</dbReference>
<accession>A0ABR7TES8</accession>
<dbReference type="Gene3D" id="1.20.1600.10">
    <property type="entry name" value="Outer membrane efflux proteins (OEP)"/>
    <property type="match status" value="1"/>
</dbReference>
<dbReference type="Proteomes" id="UP000659124">
    <property type="component" value="Unassembled WGS sequence"/>
</dbReference>
<keyword evidence="1" id="KW-0732">Signal</keyword>
<feature type="chain" id="PRO_5046855428" evidence="1">
    <location>
        <begin position="20"/>
        <end position="242"/>
    </location>
</feature>
<protein>
    <submittedName>
        <fullName evidence="2">TolC family protein</fullName>
    </submittedName>
</protein>
<reference evidence="2 3" key="1">
    <citation type="submission" date="2020-09" db="EMBL/GenBank/DDBJ databases">
        <title>Genome sequences of type strains of Chitinophaga qingshengii and Chitinophaga varians.</title>
        <authorList>
            <person name="Kittiwongwattana C."/>
        </authorList>
    </citation>
    <scope>NUCLEOTIDE SEQUENCE [LARGE SCALE GENOMIC DNA]</scope>
    <source>
        <strain evidence="2 3">JCM 30026</strain>
    </source>
</reference>
<gene>
    <name evidence="2" type="ORF">ICL07_00300</name>
</gene>
<proteinExistence type="predicted"/>
<keyword evidence="3" id="KW-1185">Reference proteome</keyword>
<name>A0ABR7TES8_9BACT</name>
<organism evidence="2 3">
    <name type="scientific">Chitinophaga qingshengii</name>
    <dbReference type="NCBI Taxonomy" id="1569794"/>
    <lineage>
        <taxon>Bacteria</taxon>
        <taxon>Pseudomonadati</taxon>
        <taxon>Bacteroidota</taxon>
        <taxon>Chitinophagia</taxon>
        <taxon>Chitinophagales</taxon>
        <taxon>Chitinophagaceae</taxon>
        <taxon>Chitinophaga</taxon>
    </lineage>
</organism>
<evidence type="ECO:0000256" key="1">
    <source>
        <dbReference type="SAM" id="SignalP"/>
    </source>
</evidence>
<feature type="signal peptide" evidence="1">
    <location>
        <begin position="1"/>
        <end position="19"/>
    </location>
</feature>
<dbReference type="RefSeq" id="WP_188085962.1">
    <property type="nucleotide sequence ID" value="NZ_JACVFC010000001.1"/>
</dbReference>
<evidence type="ECO:0000313" key="2">
    <source>
        <dbReference type="EMBL" id="MBC9928793.1"/>
    </source>
</evidence>
<dbReference type="SUPFAM" id="SSF56954">
    <property type="entry name" value="Outer membrane efflux proteins (OEP)"/>
    <property type="match status" value="1"/>
</dbReference>
<comment type="caution">
    <text evidence="2">The sequence shown here is derived from an EMBL/GenBank/DDBJ whole genome shotgun (WGS) entry which is preliminary data.</text>
</comment>
<evidence type="ECO:0000313" key="3">
    <source>
        <dbReference type="Proteomes" id="UP000659124"/>
    </source>
</evidence>